<evidence type="ECO:0000313" key="2">
    <source>
        <dbReference type="EMBL" id="SCL24784.1"/>
    </source>
</evidence>
<evidence type="ECO:0000313" key="3">
    <source>
        <dbReference type="Proteomes" id="UP000198906"/>
    </source>
</evidence>
<dbReference type="InterPro" id="IPR000086">
    <property type="entry name" value="NUDIX_hydrolase_dom"/>
</dbReference>
<dbReference type="Pfam" id="PF00293">
    <property type="entry name" value="NUDIX"/>
    <property type="match status" value="1"/>
</dbReference>
<dbReference type="AlphaFoldDB" id="A0A1C6S5N9"/>
<reference evidence="3" key="1">
    <citation type="submission" date="2016-06" db="EMBL/GenBank/DDBJ databases">
        <authorList>
            <person name="Varghese N."/>
        </authorList>
    </citation>
    <scope>NUCLEOTIDE SEQUENCE [LARGE SCALE GENOMIC DNA]</scope>
    <source>
        <strain evidence="3">DSM 46123</strain>
    </source>
</reference>
<accession>A0A1C6S5N9</accession>
<proteinExistence type="predicted"/>
<sequence length="141" mass="15080">MPQPGRVHRGPLGQVALDPTRIDWRARLADAAIPFQVVDGRPVNPGAPTGIRYGRGELGHWGEGRAADALVTATGPDGSRWIVLVEREDGHGWALPGGGIDPGELPAAAVRELEEETGLRLPDVEWTVSPPRLVPDPRILS</sequence>
<gene>
    <name evidence="2" type="ORF">GA0074694_4034</name>
</gene>
<protein>
    <submittedName>
        <fullName evidence="2">NUDIX domain-containing protein</fullName>
    </submittedName>
</protein>
<organism evidence="2 3">
    <name type="scientific">Micromonospora inyonensis</name>
    <dbReference type="NCBI Taxonomy" id="47866"/>
    <lineage>
        <taxon>Bacteria</taxon>
        <taxon>Bacillati</taxon>
        <taxon>Actinomycetota</taxon>
        <taxon>Actinomycetes</taxon>
        <taxon>Micromonosporales</taxon>
        <taxon>Micromonosporaceae</taxon>
        <taxon>Micromonospora</taxon>
    </lineage>
</organism>
<dbReference type="Proteomes" id="UP000198906">
    <property type="component" value="Unassembled WGS sequence"/>
</dbReference>
<dbReference type="EMBL" id="FMHU01000002">
    <property type="protein sequence ID" value="SCL24784.1"/>
    <property type="molecule type" value="Genomic_DNA"/>
</dbReference>
<dbReference type="InterPro" id="IPR015797">
    <property type="entry name" value="NUDIX_hydrolase-like_dom_sf"/>
</dbReference>
<keyword evidence="3" id="KW-1185">Reference proteome</keyword>
<dbReference type="SUPFAM" id="SSF55811">
    <property type="entry name" value="Nudix"/>
    <property type="match status" value="1"/>
</dbReference>
<dbReference type="Gene3D" id="3.90.79.10">
    <property type="entry name" value="Nucleoside Triphosphate Pyrophosphohydrolase"/>
    <property type="match status" value="1"/>
</dbReference>
<name>A0A1C6S5N9_9ACTN</name>
<dbReference type="PROSITE" id="PS51462">
    <property type="entry name" value="NUDIX"/>
    <property type="match status" value="1"/>
</dbReference>
<dbReference type="STRING" id="47866.GA0074694_4034"/>
<evidence type="ECO:0000259" key="1">
    <source>
        <dbReference type="PROSITE" id="PS51462"/>
    </source>
</evidence>
<feature type="domain" description="Nudix hydrolase" evidence="1">
    <location>
        <begin position="62"/>
        <end position="141"/>
    </location>
</feature>